<dbReference type="EMBL" id="GL698473">
    <property type="protein sequence ID" value="EFY92808.1"/>
    <property type="molecule type" value="Genomic_DNA"/>
</dbReference>
<evidence type="ECO:0000256" key="6">
    <source>
        <dbReference type="PIRSR" id="PIRSR604254-1"/>
    </source>
</evidence>
<feature type="binding site" evidence="6">
    <location>
        <position position="288"/>
    </location>
    <ligand>
        <name>Zn(2+)</name>
        <dbReference type="ChEBI" id="CHEBI:29105"/>
    </ligand>
</feature>
<keyword evidence="6" id="KW-0862">Zinc</keyword>
<dbReference type="InParanoid" id="E9DTU8"/>
<feature type="transmembrane region" description="Helical" evidence="7">
    <location>
        <begin position="84"/>
        <end position="106"/>
    </location>
</feature>
<reference evidence="8 9" key="1">
    <citation type="journal article" date="2011" name="PLoS Genet.">
        <title>Genome sequencing and comparative transcriptomics of the model entomopathogenic fungi Metarhizium anisopliae and M. acridum.</title>
        <authorList>
            <person name="Gao Q."/>
            <person name="Jin K."/>
            <person name="Ying S.H."/>
            <person name="Zhang Y."/>
            <person name="Xiao G."/>
            <person name="Shang Y."/>
            <person name="Duan Z."/>
            <person name="Hu X."/>
            <person name="Xie X.Q."/>
            <person name="Zhou G."/>
            <person name="Peng G."/>
            <person name="Luo Z."/>
            <person name="Huang W."/>
            <person name="Wang B."/>
            <person name="Fang W."/>
            <person name="Wang S."/>
            <person name="Zhong Y."/>
            <person name="Ma L.J."/>
            <person name="St Leger R.J."/>
            <person name="Zhao G.P."/>
            <person name="Pei Y."/>
            <person name="Feng M.G."/>
            <person name="Xia Y."/>
            <person name="Wang C."/>
        </authorList>
    </citation>
    <scope>NUCLEOTIDE SEQUENCE [LARGE SCALE GENOMIC DNA]</scope>
    <source>
        <strain evidence="8 9">CQMa 102</strain>
    </source>
</reference>
<dbReference type="GO" id="GO:0038023">
    <property type="term" value="F:signaling receptor activity"/>
    <property type="evidence" value="ECO:0007669"/>
    <property type="project" value="TreeGrafter"/>
</dbReference>
<evidence type="ECO:0000256" key="1">
    <source>
        <dbReference type="ARBA" id="ARBA00004141"/>
    </source>
</evidence>
<dbReference type="AlphaFoldDB" id="E9DTU8"/>
<dbReference type="PANTHER" id="PTHR20855:SF52">
    <property type="entry name" value="ADIPONECTIN RECEPTOR PROTEIN"/>
    <property type="match status" value="1"/>
</dbReference>
<dbReference type="PANTHER" id="PTHR20855">
    <property type="entry name" value="ADIPOR/PROGESTIN RECEPTOR-RELATED"/>
    <property type="match status" value="1"/>
</dbReference>
<dbReference type="Proteomes" id="UP000002499">
    <property type="component" value="Unassembled WGS sequence"/>
</dbReference>
<keyword evidence="4 7" id="KW-1133">Transmembrane helix</keyword>
<evidence type="ECO:0000313" key="9">
    <source>
        <dbReference type="Proteomes" id="UP000002499"/>
    </source>
</evidence>
<dbReference type="OMA" id="EVPSWYA"/>
<keyword evidence="9" id="KW-1185">Reference proteome</keyword>
<feature type="binding site" evidence="6">
    <location>
        <position position="138"/>
    </location>
    <ligand>
        <name>Zn(2+)</name>
        <dbReference type="ChEBI" id="CHEBI:29105"/>
    </ligand>
</feature>
<dbReference type="GO" id="GO:0016020">
    <property type="term" value="C:membrane"/>
    <property type="evidence" value="ECO:0007669"/>
    <property type="project" value="UniProtKB-SubCell"/>
</dbReference>
<keyword evidence="6" id="KW-0479">Metal-binding</keyword>
<comment type="similarity">
    <text evidence="2">Belongs to the ADIPOR family.</text>
</comment>
<dbReference type="Pfam" id="PF03006">
    <property type="entry name" value="HlyIII"/>
    <property type="match status" value="1"/>
</dbReference>
<dbReference type="InterPro" id="IPR004254">
    <property type="entry name" value="AdipoR/HlyIII-related"/>
</dbReference>
<keyword evidence="3 7" id="KW-0812">Transmembrane</keyword>
<comment type="subcellular location">
    <subcellularLocation>
        <location evidence="1">Membrane</location>
        <topology evidence="1">Multi-pass membrane protein</topology>
    </subcellularLocation>
</comment>
<feature type="transmembrane region" description="Helical" evidence="7">
    <location>
        <begin position="213"/>
        <end position="235"/>
    </location>
</feature>
<evidence type="ECO:0000256" key="4">
    <source>
        <dbReference type="ARBA" id="ARBA00022989"/>
    </source>
</evidence>
<evidence type="ECO:0000313" key="8">
    <source>
        <dbReference type="EMBL" id="EFY92808.1"/>
    </source>
</evidence>
<evidence type="ECO:0000256" key="3">
    <source>
        <dbReference type="ARBA" id="ARBA00022692"/>
    </source>
</evidence>
<feature type="binding site" evidence="6">
    <location>
        <position position="284"/>
    </location>
    <ligand>
        <name>Zn(2+)</name>
        <dbReference type="ChEBI" id="CHEBI:29105"/>
    </ligand>
</feature>
<evidence type="ECO:0000256" key="7">
    <source>
        <dbReference type="SAM" id="Phobius"/>
    </source>
</evidence>
<sequence length="309" mass="34603">MLRNRVIVTDNAPSTAPIRLPTKQLSSAAKDNIPPSKSVLLTISQIPEWYSENPYIHTGYRPVFAAIAPCIGSWCYLHNQSFNIYTHLIPGIFALVVNAGLCQYFSVWYPEATALDRLVFHVYLTAVSVCFGVSAAYHTLLCHSREFADLWVRLDYVSISVLILGSFVPGLYMGFYCEMGLLGAYLGMIFSMGLLNVYLSINDRYGAKNWLTSRLLPFLGMGFSAFIPIVHAAVIFPYDQLQKQSGLHYYLLEGVFMLVGVLFLATKFPECWLPGTFDYIGASHQIFHCFVVMEGLGAKMRGYRDGGLH</sequence>
<feature type="transmembrane region" description="Helical" evidence="7">
    <location>
        <begin position="181"/>
        <end position="201"/>
    </location>
</feature>
<evidence type="ECO:0000256" key="2">
    <source>
        <dbReference type="ARBA" id="ARBA00007018"/>
    </source>
</evidence>
<organism evidence="9">
    <name type="scientific">Metarhizium acridum (strain CQMa 102)</name>
    <dbReference type="NCBI Taxonomy" id="655827"/>
    <lineage>
        <taxon>Eukaryota</taxon>
        <taxon>Fungi</taxon>
        <taxon>Dikarya</taxon>
        <taxon>Ascomycota</taxon>
        <taxon>Pezizomycotina</taxon>
        <taxon>Sordariomycetes</taxon>
        <taxon>Hypocreomycetidae</taxon>
        <taxon>Hypocreales</taxon>
        <taxon>Clavicipitaceae</taxon>
        <taxon>Metarhizium</taxon>
    </lineage>
</organism>
<evidence type="ECO:0000256" key="5">
    <source>
        <dbReference type="ARBA" id="ARBA00023136"/>
    </source>
</evidence>
<evidence type="ECO:0008006" key="10">
    <source>
        <dbReference type="Google" id="ProtNLM"/>
    </source>
</evidence>
<name>E9DTU8_METAQ</name>
<dbReference type="STRING" id="655827.E9DTU8"/>
<dbReference type="OrthoDB" id="529367at2759"/>
<dbReference type="eggNOG" id="KOG0748">
    <property type="taxonomic scope" value="Eukaryota"/>
</dbReference>
<gene>
    <name evidence="8" type="ORF">MAC_01046</name>
</gene>
<feature type="transmembrane region" description="Helical" evidence="7">
    <location>
        <begin position="118"/>
        <end position="142"/>
    </location>
</feature>
<feature type="transmembrane region" description="Helical" evidence="7">
    <location>
        <begin position="154"/>
        <end position="175"/>
    </location>
</feature>
<protein>
    <recommendedName>
        <fullName evidence="10">Hemolysin-III channel protein Izh2</fullName>
    </recommendedName>
</protein>
<dbReference type="GO" id="GO:0006882">
    <property type="term" value="P:intracellular zinc ion homeostasis"/>
    <property type="evidence" value="ECO:0007669"/>
    <property type="project" value="TreeGrafter"/>
</dbReference>
<proteinExistence type="inferred from homology"/>
<dbReference type="GO" id="GO:0046872">
    <property type="term" value="F:metal ion binding"/>
    <property type="evidence" value="ECO:0007669"/>
    <property type="project" value="UniProtKB-KW"/>
</dbReference>
<keyword evidence="5 7" id="KW-0472">Membrane</keyword>
<feature type="transmembrane region" description="Helical" evidence="7">
    <location>
        <begin position="247"/>
        <end position="265"/>
    </location>
</feature>
<accession>E9DTU8</accession>
<dbReference type="HOGENOM" id="CLU_023075_2_1_1"/>